<evidence type="ECO:0000259" key="4">
    <source>
        <dbReference type="Pfam" id="PF08386"/>
    </source>
</evidence>
<dbReference type="InterPro" id="IPR000073">
    <property type="entry name" value="AB_hydrolase_1"/>
</dbReference>
<reference evidence="5" key="1">
    <citation type="submission" date="2020-05" db="EMBL/GenBank/DDBJ databases">
        <title>Mycena genomes resolve the evolution of fungal bioluminescence.</title>
        <authorList>
            <person name="Tsai I.J."/>
        </authorList>
    </citation>
    <scope>NUCLEOTIDE SEQUENCE</scope>
    <source>
        <strain evidence="5">110903Hualien_Pintung</strain>
    </source>
</reference>
<dbReference type="InterPro" id="IPR029058">
    <property type="entry name" value="AB_hydrolase_fold"/>
</dbReference>
<dbReference type="GO" id="GO:0016787">
    <property type="term" value="F:hydrolase activity"/>
    <property type="evidence" value="ECO:0007669"/>
    <property type="project" value="UniProtKB-KW"/>
</dbReference>
<dbReference type="Gene3D" id="3.40.50.1820">
    <property type="entry name" value="alpha/beta hydrolase"/>
    <property type="match status" value="1"/>
</dbReference>
<protein>
    <recommendedName>
        <fullName evidence="7">Peptidase S33 tripeptidyl aminopeptidase-like C-terminal domain-containing protein</fullName>
    </recommendedName>
</protein>
<evidence type="ECO:0008006" key="7">
    <source>
        <dbReference type="Google" id="ProtNLM"/>
    </source>
</evidence>
<dbReference type="Proteomes" id="UP000613580">
    <property type="component" value="Unassembled WGS sequence"/>
</dbReference>
<dbReference type="EMBL" id="JACAZE010000011">
    <property type="protein sequence ID" value="KAF7304324.1"/>
    <property type="molecule type" value="Genomic_DNA"/>
</dbReference>
<proteinExistence type="inferred from homology"/>
<evidence type="ECO:0000313" key="6">
    <source>
        <dbReference type="Proteomes" id="UP000613580"/>
    </source>
</evidence>
<dbReference type="OrthoDB" id="425534at2759"/>
<dbReference type="SUPFAM" id="SSF53474">
    <property type="entry name" value="alpha/beta-Hydrolases"/>
    <property type="match status" value="2"/>
</dbReference>
<dbReference type="InterPro" id="IPR051601">
    <property type="entry name" value="Serine_prot/Carboxylest_S33"/>
</dbReference>
<evidence type="ECO:0000256" key="1">
    <source>
        <dbReference type="ARBA" id="ARBA00010088"/>
    </source>
</evidence>
<evidence type="ECO:0000256" key="2">
    <source>
        <dbReference type="ARBA" id="ARBA00022801"/>
    </source>
</evidence>
<feature type="domain" description="AB hydrolase-1" evidence="3">
    <location>
        <begin position="95"/>
        <end position="262"/>
    </location>
</feature>
<gene>
    <name evidence="5" type="ORF">HMN09_00834200</name>
</gene>
<evidence type="ECO:0000259" key="3">
    <source>
        <dbReference type="Pfam" id="PF00561"/>
    </source>
</evidence>
<comment type="caution">
    <text evidence="5">The sequence shown here is derived from an EMBL/GenBank/DDBJ whole genome shotgun (WGS) entry which is preliminary data.</text>
</comment>
<dbReference type="Pfam" id="PF08386">
    <property type="entry name" value="Abhydrolase_4"/>
    <property type="match status" value="1"/>
</dbReference>
<dbReference type="PANTHER" id="PTHR43248">
    <property type="entry name" value="2-SUCCINYL-6-HYDROXY-2,4-CYCLOHEXADIENE-1-CARBOXYLATE SYNTHASE"/>
    <property type="match status" value="1"/>
</dbReference>
<dbReference type="Pfam" id="PF00561">
    <property type="entry name" value="Abhydrolase_1"/>
    <property type="match status" value="1"/>
</dbReference>
<accession>A0A8H6SRY2</accession>
<feature type="domain" description="Peptidase S33 tripeptidyl aminopeptidase-like C-terminal" evidence="4">
    <location>
        <begin position="455"/>
        <end position="551"/>
    </location>
</feature>
<dbReference type="PANTHER" id="PTHR43248:SF25">
    <property type="entry name" value="AB HYDROLASE-1 DOMAIN-CONTAINING PROTEIN-RELATED"/>
    <property type="match status" value="1"/>
</dbReference>
<dbReference type="InterPro" id="IPR013595">
    <property type="entry name" value="Pept_S33_TAP-like_C"/>
</dbReference>
<sequence>MLSSLSRETKGLLVIVPVVFWLYWQWGRSGWGSVSIFRETKGSIRWTPCPEDASFQCGYLDVPLDYDNRSFGTSRLALTKYPATCSSKDRLGIILTNYGGPGVSGRDASFGSARRIQSMTGNRHDIISFDQRGLGHSSPRVDCFGSALRYQTFKANTVFETTFSVPRDPFSAAGYAVLVEQQKEALALEDTQAKLCAETMGAEALGYMSTTMTIYDMEEISRVLEGEKAPINFWGGSYGTIVGTYLANMLPHKAGKIYIDGVVPSDTWTNRYYEDQTLIRIFLTDSEKTYQLFLSECFSAGPKHCALTKQTDVSPSDIGSRIDAYIDRLQAQPIRVTNYTRPGYLTSGAIRSSLYHALQMPEAWPPYATMLASAINDDDPTKLMPMIIYPLSESSPAPDSEGLVEKGQGELLRLAISCGDALPYEEGNMPTAESIVDEILVTLREFPRFGATVHMMEQHGGCQYWPGTGVGPPRYRGPWNKTLVTPMLMVANSHDPVTPHAAAKMVLDSMGTSARLILQETAGHSYIATMTDCTASLIRRYFIEGHVPADQETLCPREVNNFFTDERVFGVNPTILRGMLGDGYM</sequence>
<evidence type="ECO:0000313" key="5">
    <source>
        <dbReference type="EMBL" id="KAF7304324.1"/>
    </source>
</evidence>
<comment type="similarity">
    <text evidence="1">Belongs to the peptidase S33 family.</text>
</comment>
<name>A0A8H6SRY2_MYCCL</name>
<keyword evidence="6" id="KW-1185">Reference proteome</keyword>
<dbReference type="AlphaFoldDB" id="A0A8H6SRY2"/>
<organism evidence="5 6">
    <name type="scientific">Mycena chlorophos</name>
    <name type="common">Agaric fungus</name>
    <name type="synonym">Agaricus chlorophos</name>
    <dbReference type="NCBI Taxonomy" id="658473"/>
    <lineage>
        <taxon>Eukaryota</taxon>
        <taxon>Fungi</taxon>
        <taxon>Dikarya</taxon>
        <taxon>Basidiomycota</taxon>
        <taxon>Agaricomycotina</taxon>
        <taxon>Agaricomycetes</taxon>
        <taxon>Agaricomycetidae</taxon>
        <taxon>Agaricales</taxon>
        <taxon>Marasmiineae</taxon>
        <taxon>Mycenaceae</taxon>
        <taxon>Mycena</taxon>
    </lineage>
</organism>
<keyword evidence="2" id="KW-0378">Hydrolase</keyword>